<dbReference type="InterPro" id="IPR002716">
    <property type="entry name" value="PIN_dom"/>
</dbReference>
<keyword evidence="1" id="KW-0540">Nuclease</keyword>
<evidence type="ECO:0000256" key="3">
    <source>
        <dbReference type="ARBA" id="ARBA00022801"/>
    </source>
</evidence>
<evidence type="ECO:0000256" key="1">
    <source>
        <dbReference type="ARBA" id="ARBA00022722"/>
    </source>
</evidence>
<dbReference type="EMBL" id="CANL01000005">
    <property type="protein sequence ID" value="CCM62588.1"/>
    <property type="molecule type" value="Genomic_DNA"/>
</dbReference>
<evidence type="ECO:0000259" key="5">
    <source>
        <dbReference type="Pfam" id="PF13470"/>
    </source>
</evidence>
<evidence type="ECO:0000256" key="4">
    <source>
        <dbReference type="ARBA" id="ARBA00022842"/>
    </source>
</evidence>
<dbReference type="GO" id="GO:0004518">
    <property type="term" value="F:nuclease activity"/>
    <property type="evidence" value="ECO:0007669"/>
    <property type="project" value="UniProtKB-KW"/>
</dbReference>
<evidence type="ECO:0000256" key="2">
    <source>
        <dbReference type="ARBA" id="ARBA00022723"/>
    </source>
</evidence>
<dbReference type="GO" id="GO:0046872">
    <property type="term" value="F:metal ion binding"/>
    <property type="evidence" value="ECO:0007669"/>
    <property type="project" value="UniProtKB-KW"/>
</dbReference>
<dbReference type="eggNOG" id="COG1569">
    <property type="taxonomic scope" value="Bacteria"/>
</dbReference>
<accession>R4YWX0</accession>
<gene>
    <name evidence="6" type="ORF">BN381_130146</name>
</gene>
<dbReference type="OrthoDB" id="211933at2"/>
<evidence type="ECO:0000313" key="6">
    <source>
        <dbReference type="EMBL" id="CCM62588.1"/>
    </source>
</evidence>
<dbReference type="Proteomes" id="UP000018291">
    <property type="component" value="Unassembled WGS sequence"/>
</dbReference>
<proteinExistence type="predicted"/>
<dbReference type="RefSeq" id="WP_012224093.1">
    <property type="nucleotide sequence ID" value="NZ_HG422565.1"/>
</dbReference>
<dbReference type="HOGENOM" id="CLU_1783343_0_0_11"/>
<keyword evidence="4" id="KW-0460">Magnesium</keyword>
<protein>
    <recommendedName>
        <fullName evidence="5">PIN domain-containing protein</fullName>
    </recommendedName>
</protein>
<comment type="caution">
    <text evidence="6">The sequence shown here is derived from an EMBL/GenBank/DDBJ whole genome shotgun (WGS) entry which is preliminary data.</text>
</comment>
<organism evidence="6 7">
    <name type="scientific">Candidatus Neomicrothrix parvicella RN1</name>
    <dbReference type="NCBI Taxonomy" id="1229780"/>
    <lineage>
        <taxon>Bacteria</taxon>
        <taxon>Bacillati</taxon>
        <taxon>Actinomycetota</taxon>
        <taxon>Acidimicrobiia</taxon>
        <taxon>Acidimicrobiales</taxon>
        <taxon>Microthrixaceae</taxon>
        <taxon>Candidatus Neomicrothrix</taxon>
    </lineage>
</organism>
<reference evidence="6 7" key="1">
    <citation type="journal article" date="2013" name="ISME J.">
        <title>Metabolic model for the filamentous 'Candidatus Microthrix parvicella' based on genomic and metagenomic analyses.</title>
        <authorList>
            <person name="Jon McIlroy S."/>
            <person name="Kristiansen R."/>
            <person name="Albertsen M."/>
            <person name="Michael Karst S."/>
            <person name="Rossetti S."/>
            <person name="Lund Nielsen J."/>
            <person name="Tandoi V."/>
            <person name="James Seviour R."/>
            <person name="Nielsen P.H."/>
        </authorList>
    </citation>
    <scope>NUCLEOTIDE SEQUENCE [LARGE SCALE GENOMIC DNA]</scope>
    <source>
        <strain evidence="6 7">RN1</strain>
    </source>
</reference>
<feature type="domain" description="PIN" evidence="5">
    <location>
        <begin position="16"/>
        <end position="125"/>
    </location>
</feature>
<keyword evidence="3" id="KW-0378">Hydrolase</keyword>
<dbReference type="GO" id="GO:0016787">
    <property type="term" value="F:hydrolase activity"/>
    <property type="evidence" value="ECO:0007669"/>
    <property type="project" value="UniProtKB-KW"/>
</dbReference>
<keyword evidence="7" id="KW-1185">Reference proteome</keyword>
<dbReference type="STRING" id="1229780.BN381_130146"/>
<dbReference type="AlphaFoldDB" id="R4YWX0"/>
<evidence type="ECO:0000313" key="7">
    <source>
        <dbReference type="Proteomes" id="UP000018291"/>
    </source>
</evidence>
<sequence length="145" mass="15983">MTGEAPEVVGPTRIVLGDANVLYSRVLRDYLVYAADEGAISIRWSRAILIEVVKHLQVNNSTFDDKRAELLIRLLNDAYPEAEVEPTAQARRKVKGLVMPDDDDRHVLVAAVAAHADILCTDNVKDFSPEAMASVGIGQPRHPIR</sequence>
<name>R4YWX0_9ACTN</name>
<dbReference type="Pfam" id="PF13470">
    <property type="entry name" value="PIN_3"/>
    <property type="match status" value="1"/>
</dbReference>
<keyword evidence="2" id="KW-0479">Metal-binding</keyword>